<dbReference type="EMBL" id="JBHULE010000002">
    <property type="protein sequence ID" value="MFD2561228.1"/>
    <property type="molecule type" value="Genomic_DNA"/>
</dbReference>
<accession>A0ABW5L8J9</accession>
<reference evidence="2" key="1">
    <citation type="journal article" date="2019" name="Int. J. Syst. Evol. Microbiol.">
        <title>The Global Catalogue of Microorganisms (GCM) 10K type strain sequencing project: providing services to taxonomists for standard genome sequencing and annotation.</title>
        <authorList>
            <consortium name="The Broad Institute Genomics Platform"/>
            <consortium name="The Broad Institute Genome Sequencing Center for Infectious Disease"/>
            <person name="Wu L."/>
            <person name="Ma J."/>
        </authorList>
    </citation>
    <scope>NUCLEOTIDE SEQUENCE [LARGE SCALE GENOMIC DNA]</scope>
    <source>
        <strain evidence="2">KCTC 52274</strain>
    </source>
</reference>
<organism evidence="1 2">
    <name type="scientific">Aquimarina rubra</name>
    <dbReference type="NCBI Taxonomy" id="1920033"/>
    <lineage>
        <taxon>Bacteria</taxon>
        <taxon>Pseudomonadati</taxon>
        <taxon>Bacteroidota</taxon>
        <taxon>Flavobacteriia</taxon>
        <taxon>Flavobacteriales</taxon>
        <taxon>Flavobacteriaceae</taxon>
        <taxon>Aquimarina</taxon>
    </lineage>
</organism>
<sequence length="51" mass="5528">MKKQNSKIVKLSLDKIAIARLNDMHTIKGGNGFLLHRSIKDPSADGHLGCG</sequence>
<proteinExistence type="predicted"/>
<name>A0ABW5L8J9_9FLAO</name>
<dbReference type="Proteomes" id="UP001597319">
    <property type="component" value="Unassembled WGS sequence"/>
</dbReference>
<dbReference type="RefSeq" id="WP_378288757.1">
    <property type="nucleotide sequence ID" value="NZ_JBHULE010000002.1"/>
</dbReference>
<protein>
    <submittedName>
        <fullName evidence="1">Class I lanthipeptide</fullName>
    </submittedName>
</protein>
<evidence type="ECO:0000313" key="1">
    <source>
        <dbReference type="EMBL" id="MFD2561228.1"/>
    </source>
</evidence>
<dbReference type="InterPro" id="IPR058238">
    <property type="entry name" value="Lant_leader_dom"/>
</dbReference>
<dbReference type="NCBIfam" id="NF038153">
    <property type="entry name" value="lant_leader_L1a"/>
    <property type="match status" value="1"/>
</dbReference>
<keyword evidence="2" id="KW-1185">Reference proteome</keyword>
<comment type="caution">
    <text evidence="1">The sequence shown here is derived from an EMBL/GenBank/DDBJ whole genome shotgun (WGS) entry which is preliminary data.</text>
</comment>
<gene>
    <name evidence="1" type="ORF">ACFSR1_01020</name>
</gene>
<evidence type="ECO:0000313" key="2">
    <source>
        <dbReference type="Proteomes" id="UP001597319"/>
    </source>
</evidence>